<evidence type="ECO:0000256" key="6">
    <source>
        <dbReference type="PROSITE-ProRule" id="PRU01091"/>
    </source>
</evidence>
<organism evidence="9 10">
    <name type="scientific">Catenulispora acidiphila (strain DSM 44928 / JCM 14897 / NBRC 102108 / NRRL B-24433 / ID139908)</name>
    <dbReference type="NCBI Taxonomy" id="479433"/>
    <lineage>
        <taxon>Bacteria</taxon>
        <taxon>Bacillati</taxon>
        <taxon>Actinomycetota</taxon>
        <taxon>Actinomycetes</taxon>
        <taxon>Catenulisporales</taxon>
        <taxon>Catenulisporaceae</taxon>
        <taxon>Catenulispora</taxon>
    </lineage>
</organism>
<feature type="region of interest" description="Disordered" evidence="7">
    <location>
        <begin position="244"/>
        <end position="321"/>
    </location>
</feature>
<dbReference type="HOGENOM" id="CLU_004665_2_0_11"/>
<evidence type="ECO:0000256" key="3">
    <source>
        <dbReference type="ARBA" id="ARBA00023125"/>
    </source>
</evidence>
<evidence type="ECO:0000313" key="10">
    <source>
        <dbReference type="Proteomes" id="UP000000851"/>
    </source>
</evidence>
<protein>
    <submittedName>
        <fullName evidence="9">Transcriptional regulator, SARP family</fullName>
    </submittedName>
</protein>
<keyword evidence="3 6" id="KW-0238">DNA-binding</keyword>
<evidence type="ECO:0000256" key="4">
    <source>
        <dbReference type="ARBA" id="ARBA00023163"/>
    </source>
</evidence>
<reference evidence="9 10" key="1">
    <citation type="journal article" date="2009" name="Stand. Genomic Sci.">
        <title>Complete genome sequence of Catenulispora acidiphila type strain (ID 139908).</title>
        <authorList>
            <person name="Copeland A."/>
            <person name="Lapidus A."/>
            <person name="Glavina Del Rio T."/>
            <person name="Nolan M."/>
            <person name="Lucas S."/>
            <person name="Chen F."/>
            <person name="Tice H."/>
            <person name="Cheng J.F."/>
            <person name="Bruce D."/>
            <person name="Goodwin L."/>
            <person name="Pitluck S."/>
            <person name="Mikhailova N."/>
            <person name="Pati A."/>
            <person name="Ivanova N."/>
            <person name="Mavromatis K."/>
            <person name="Chen A."/>
            <person name="Palaniappan K."/>
            <person name="Chain P."/>
            <person name="Land M."/>
            <person name="Hauser L."/>
            <person name="Chang Y.J."/>
            <person name="Jeffries C.D."/>
            <person name="Chertkov O."/>
            <person name="Brettin T."/>
            <person name="Detter J.C."/>
            <person name="Han C."/>
            <person name="Ali Z."/>
            <person name="Tindall B.J."/>
            <person name="Goker M."/>
            <person name="Bristow J."/>
            <person name="Eisen J.A."/>
            <person name="Markowitz V."/>
            <person name="Hugenholtz P."/>
            <person name="Kyrpides N.C."/>
            <person name="Klenk H.P."/>
        </authorList>
    </citation>
    <scope>NUCLEOTIDE SEQUENCE [LARGE SCALE GENOMIC DNA]</scope>
    <source>
        <strain evidence="10">DSM 44928 / JCM 14897 / NBRC 102108 / NRRL B-24433 / ID139908</strain>
    </source>
</reference>
<dbReference type="SMART" id="SM00382">
    <property type="entry name" value="AAA"/>
    <property type="match status" value="1"/>
</dbReference>
<dbReference type="PROSITE" id="PS51755">
    <property type="entry name" value="OMPR_PHOB"/>
    <property type="match status" value="1"/>
</dbReference>
<feature type="DNA-binding region" description="OmpR/PhoB-type" evidence="6">
    <location>
        <begin position="1"/>
        <end position="90"/>
    </location>
</feature>
<dbReference type="Pfam" id="PF00486">
    <property type="entry name" value="Trans_reg_C"/>
    <property type="match status" value="1"/>
</dbReference>
<dbReference type="SUPFAM" id="SSF52540">
    <property type="entry name" value="P-loop containing nucleoside triphosphate hydrolases"/>
    <property type="match status" value="1"/>
</dbReference>
<dbReference type="InParanoid" id="C7QI68"/>
<sequence length="1108" mass="118629">MDFRVLGPLEIVDDGVPIRLGGLREQAVMAMFLVQPDTIIPVERLVDAVWGDRPPATARAQIQICVSALRRLLGDPERIRTRNPGYLFHLGTDVLDARLFEQIAAKGHTLLAEGRRTEAAAEFRKALSLWRGPALANVAGDVVQHSVAHLNERRLNVLEVCLEAELEAGTRGDLVGELVRVCHEYPLNERFRLLLMTALYRAGRQADALEVYRATRGTLKEELGIEPGPELRRLQQAILNGEVHGQAAASTPSQSATTAQARTPTSAPTTTPKPAAEAPPPPVSQPSTAPVPSQDPATPAARRPTTRAQPPTPRLLPPAIPDFTGRAKAIAQIVSEMPVVHTLDGPAALPVTVLYGQGGVGKTTLAVHVAHRLAESYPDGQLYARLRDGDQSVAPADILERFLRSLGVAGPSLADGLEERAEMYRNLLGDRRVLVVLDDAMTEHQVQPLLPGGSGCSVIVTSRRRLTGVPAAVRLEVGTFSDDSAVALLSRVADPARIHAEPEAAAQLCRLCGHLPLALRIVAARLAARPHWSVRALVDRLIDESRQLDELNHEGVGMRASISVTYAGLSADARRLFRRLALFGGPDFAAWVAAPLLDADVWRAEDLLEELTEAYLIDIEQGPDGEPTRYRFHDIVRPFARERLLAEDPPGDRHQALERLIGAHLFLAKLAHEREYSGDHLLPADTATTWPLPPEAVAPLIADPLTWFERERLSLVAAVRQAAARGLADKAWSLALSSVALFEARSYYGDWRETHETALEAVIQAGDRRGEAAMRYSLGSLHMFEVDNAGARHQFGLAAAIYQELDDRYGAALVLRNVAVLDRREGDLDRALERWTDALATFCEAGDRVAEAYVLNSIAQVHLARGNDSAAFDLLTRAELICAETGVRRVAAQVQLRLGHMYRHRNDMDRARAAYQQVLAAVRETGDRIGECHALMGLGATEAEDGRPGPAVDVLRQALEAAEAVGDKILGGRAALTLARAELAAGLLAEAADDADHAVEALGSGLASAHALVLRGRIRDERGDVSGAVGDWWQAATVVTALTVDEAQDLAGEIAALLAEVTGGGSGGGSDGGSGDGSNGGSGDGSDDGSAGDPGGAAMVVQVTEPSA</sequence>
<dbReference type="InterPro" id="IPR002182">
    <property type="entry name" value="NB-ARC"/>
</dbReference>
<dbReference type="Proteomes" id="UP000000851">
    <property type="component" value="Chromosome"/>
</dbReference>
<evidence type="ECO:0000313" key="9">
    <source>
        <dbReference type="EMBL" id="ACU73113.1"/>
    </source>
</evidence>
<dbReference type="SMART" id="SM00028">
    <property type="entry name" value="TPR"/>
    <property type="match status" value="4"/>
</dbReference>
<dbReference type="InterPro" id="IPR003593">
    <property type="entry name" value="AAA+_ATPase"/>
</dbReference>
<dbReference type="Gene3D" id="3.40.50.300">
    <property type="entry name" value="P-loop containing nucleotide triphosphate hydrolases"/>
    <property type="match status" value="1"/>
</dbReference>
<keyword evidence="5" id="KW-0802">TPR repeat</keyword>
<feature type="compositionally biased region" description="Pro residues" evidence="7">
    <location>
        <begin position="310"/>
        <end position="320"/>
    </location>
</feature>
<feature type="repeat" description="TPR" evidence="5">
    <location>
        <begin position="892"/>
        <end position="925"/>
    </location>
</feature>
<dbReference type="GO" id="GO:0006355">
    <property type="term" value="P:regulation of DNA-templated transcription"/>
    <property type="evidence" value="ECO:0007669"/>
    <property type="project" value="InterPro"/>
</dbReference>
<dbReference type="InterPro" id="IPR011990">
    <property type="entry name" value="TPR-like_helical_dom_sf"/>
</dbReference>
<evidence type="ECO:0000256" key="2">
    <source>
        <dbReference type="ARBA" id="ARBA00023015"/>
    </source>
</evidence>
<dbReference type="Gene3D" id="1.25.40.10">
    <property type="entry name" value="Tetratricopeptide repeat domain"/>
    <property type="match status" value="3"/>
</dbReference>
<dbReference type="GO" id="GO:0003677">
    <property type="term" value="F:DNA binding"/>
    <property type="evidence" value="ECO:0007669"/>
    <property type="project" value="UniProtKB-UniRule"/>
</dbReference>
<keyword evidence="2" id="KW-0805">Transcription regulation</keyword>
<proteinExistence type="inferred from homology"/>
<dbReference type="AlphaFoldDB" id="C7QI68"/>
<evidence type="ECO:0000259" key="8">
    <source>
        <dbReference type="PROSITE" id="PS51755"/>
    </source>
</evidence>
<accession>C7QI68</accession>
<dbReference type="InterPro" id="IPR036388">
    <property type="entry name" value="WH-like_DNA-bd_sf"/>
</dbReference>
<dbReference type="PRINTS" id="PR00364">
    <property type="entry name" value="DISEASERSIST"/>
</dbReference>
<feature type="compositionally biased region" description="Low complexity" evidence="7">
    <location>
        <begin position="285"/>
        <end position="309"/>
    </location>
</feature>
<dbReference type="Pfam" id="PF00931">
    <property type="entry name" value="NB-ARC"/>
    <property type="match status" value="1"/>
</dbReference>
<comment type="similarity">
    <text evidence="1">Belongs to the AfsR/DnrI/RedD regulatory family.</text>
</comment>
<dbReference type="InterPro" id="IPR005158">
    <property type="entry name" value="BTAD"/>
</dbReference>
<dbReference type="eggNOG" id="COG3903">
    <property type="taxonomic scope" value="Bacteria"/>
</dbReference>
<evidence type="ECO:0000256" key="5">
    <source>
        <dbReference type="PROSITE-ProRule" id="PRU00339"/>
    </source>
</evidence>
<feature type="compositionally biased region" description="Gly residues" evidence="7">
    <location>
        <begin position="1064"/>
        <end position="1084"/>
    </location>
</feature>
<dbReference type="eggNOG" id="COG3629">
    <property type="taxonomic scope" value="Bacteria"/>
</dbReference>
<dbReference type="InterPro" id="IPR019734">
    <property type="entry name" value="TPR_rpt"/>
</dbReference>
<dbReference type="STRING" id="479433.Caci_4249"/>
<dbReference type="InterPro" id="IPR051677">
    <property type="entry name" value="AfsR-DnrI-RedD_regulator"/>
</dbReference>
<dbReference type="Pfam" id="PF03704">
    <property type="entry name" value="BTAD"/>
    <property type="match status" value="1"/>
</dbReference>
<dbReference type="GO" id="GO:0043531">
    <property type="term" value="F:ADP binding"/>
    <property type="evidence" value="ECO:0007669"/>
    <property type="project" value="InterPro"/>
</dbReference>
<dbReference type="InterPro" id="IPR016032">
    <property type="entry name" value="Sig_transdc_resp-reg_C-effctor"/>
</dbReference>
<dbReference type="SMART" id="SM01043">
    <property type="entry name" value="BTAD"/>
    <property type="match status" value="1"/>
</dbReference>
<dbReference type="SMART" id="SM00862">
    <property type="entry name" value="Trans_reg_C"/>
    <property type="match status" value="1"/>
</dbReference>
<dbReference type="InterPro" id="IPR027417">
    <property type="entry name" value="P-loop_NTPase"/>
</dbReference>
<dbReference type="PANTHER" id="PTHR35807:SF1">
    <property type="entry name" value="TRANSCRIPTIONAL REGULATOR REDD"/>
    <property type="match status" value="1"/>
</dbReference>
<dbReference type="OrthoDB" id="7628974at2"/>
<feature type="region of interest" description="Disordered" evidence="7">
    <location>
        <begin position="1064"/>
        <end position="1108"/>
    </location>
</feature>
<evidence type="ECO:0000256" key="7">
    <source>
        <dbReference type="SAM" id="MobiDB-lite"/>
    </source>
</evidence>
<dbReference type="SUPFAM" id="SSF46894">
    <property type="entry name" value="C-terminal effector domain of the bipartite response regulators"/>
    <property type="match status" value="1"/>
</dbReference>
<dbReference type="CDD" id="cd15831">
    <property type="entry name" value="BTAD"/>
    <property type="match status" value="1"/>
</dbReference>
<keyword evidence="4" id="KW-0804">Transcription</keyword>
<dbReference type="Pfam" id="PF13424">
    <property type="entry name" value="TPR_12"/>
    <property type="match status" value="1"/>
</dbReference>
<name>C7QI68_CATAD</name>
<dbReference type="PANTHER" id="PTHR35807">
    <property type="entry name" value="TRANSCRIPTIONAL REGULATOR REDD-RELATED"/>
    <property type="match status" value="1"/>
</dbReference>
<dbReference type="Gene3D" id="1.10.10.10">
    <property type="entry name" value="Winged helix-like DNA-binding domain superfamily/Winged helix DNA-binding domain"/>
    <property type="match status" value="1"/>
</dbReference>
<dbReference type="PROSITE" id="PS50005">
    <property type="entry name" value="TPR"/>
    <property type="match status" value="1"/>
</dbReference>
<dbReference type="KEGG" id="cai:Caci_4249"/>
<feature type="domain" description="OmpR/PhoB-type" evidence="8">
    <location>
        <begin position="1"/>
        <end position="90"/>
    </location>
</feature>
<feature type="compositionally biased region" description="Low complexity" evidence="7">
    <location>
        <begin position="246"/>
        <end position="276"/>
    </location>
</feature>
<dbReference type="RefSeq" id="WP_015792842.1">
    <property type="nucleotide sequence ID" value="NC_013131.1"/>
</dbReference>
<dbReference type="EMBL" id="CP001700">
    <property type="protein sequence ID" value="ACU73113.1"/>
    <property type="molecule type" value="Genomic_DNA"/>
</dbReference>
<gene>
    <name evidence="9" type="ordered locus">Caci_4249</name>
</gene>
<dbReference type="GO" id="GO:0000160">
    <property type="term" value="P:phosphorelay signal transduction system"/>
    <property type="evidence" value="ECO:0007669"/>
    <property type="project" value="InterPro"/>
</dbReference>
<dbReference type="InterPro" id="IPR001867">
    <property type="entry name" value="OmpR/PhoB-type_DNA-bd"/>
</dbReference>
<dbReference type="eggNOG" id="COG3266">
    <property type="taxonomic scope" value="Bacteria"/>
</dbReference>
<keyword evidence="10" id="KW-1185">Reference proteome</keyword>
<evidence type="ECO:0000256" key="1">
    <source>
        <dbReference type="ARBA" id="ARBA00005820"/>
    </source>
</evidence>
<dbReference type="SUPFAM" id="SSF48452">
    <property type="entry name" value="TPR-like"/>
    <property type="match status" value="2"/>
</dbReference>